<gene>
    <name evidence="2" type="ORF">MQN93_10135</name>
</gene>
<evidence type="ECO:0000259" key="1">
    <source>
        <dbReference type="Pfam" id="PF00501"/>
    </source>
</evidence>
<dbReference type="SUPFAM" id="SSF56801">
    <property type="entry name" value="Acetyl-CoA synthetase-like"/>
    <property type="match status" value="1"/>
</dbReference>
<dbReference type="InterPro" id="IPR000873">
    <property type="entry name" value="AMP-dep_synth/lig_dom"/>
</dbReference>
<protein>
    <submittedName>
        <fullName evidence="2">AMP-binding protein</fullName>
    </submittedName>
</protein>
<dbReference type="PANTHER" id="PTHR43845:SF1">
    <property type="entry name" value="BLR5969 PROTEIN"/>
    <property type="match status" value="1"/>
</dbReference>
<comment type="caution">
    <text evidence="2">The sequence shown here is derived from an EMBL/GenBank/DDBJ whole genome shotgun (WGS) entry which is preliminary data.</text>
</comment>
<accession>A0ABS9XDB1</accession>
<organism evidence="2 3">
    <name type="scientific">Streptomyces spinosisporus</name>
    <dbReference type="NCBI Taxonomy" id="2927582"/>
    <lineage>
        <taxon>Bacteria</taxon>
        <taxon>Bacillati</taxon>
        <taxon>Actinomycetota</taxon>
        <taxon>Actinomycetes</taxon>
        <taxon>Kitasatosporales</taxon>
        <taxon>Streptomycetaceae</taxon>
        <taxon>Streptomyces</taxon>
    </lineage>
</organism>
<dbReference type="InterPro" id="IPR042099">
    <property type="entry name" value="ANL_N_sf"/>
</dbReference>
<dbReference type="PANTHER" id="PTHR43845">
    <property type="entry name" value="BLR5969 PROTEIN"/>
    <property type="match status" value="1"/>
</dbReference>
<dbReference type="Proteomes" id="UP001165270">
    <property type="component" value="Unassembled WGS sequence"/>
</dbReference>
<name>A0ABS9XDB1_9ACTN</name>
<feature type="domain" description="AMP-dependent synthetase/ligase" evidence="1">
    <location>
        <begin position="76"/>
        <end position="239"/>
    </location>
</feature>
<dbReference type="RefSeq" id="WP_242709190.1">
    <property type="nucleotide sequence ID" value="NZ_JALDAX010000003.1"/>
</dbReference>
<keyword evidence="3" id="KW-1185">Reference proteome</keyword>
<proteinExistence type="predicted"/>
<dbReference type="EMBL" id="JALDAX010000003">
    <property type="protein sequence ID" value="MCI3240077.1"/>
    <property type="molecule type" value="Genomic_DNA"/>
</dbReference>
<evidence type="ECO:0000313" key="2">
    <source>
        <dbReference type="EMBL" id="MCI3240077.1"/>
    </source>
</evidence>
<sequence length="350" mass="37290">MTTTTPIATHYEQFLQLLTRDPRDTRGTSDTAHGRDAVHARYGERVAPSGAAQPIVMTRDEWILNQIDLTLALDRLLTQDDVVVSAVPYELSFIGAEMDRVIEMVGASVISVGTSRTICPMPRLLDLIEQYEVTALACSPSFAAELASLALSQGQRPEDSTIRAVICAGEACSTERLDRIGAVWAATTCALYGTPTTPTTAVACEHGRLHLCGNRHRAEVRDGHRGELLLDGAPTGELVELWPADRRCDCGAASRVLVPLGSLAAALPGPEGPVSAVDVERIVFQHAGLAPHFACDSRAGVFHVTCAVADPTTPADGALHRLIRGRIVDALGVEAEVTVVDAKDWSTATS</sequence>
<dbReference type="Gene3D" id="3.40.50.12780">
    <property type="entry name" value="N-terminal domain of ligase-like"/>
    <property type="match status" value="1"/>
</dbReference>
<reference evidence="2" key="1">
    <citation type="submission" date="2022-03" db="EMBL/GenBank/DDBJ databases">
        <title>Streptomyces 7R015 and 7R016 isolated from Barleria lupulina in Thailand.</title>
        <authorList>
            <person name="Kanchanasin P."/>
            <person name="Phongsopitanun W."/>
            <person name="Tanasupawat S."/>
        </authorList>
    </citation>
    <scope>NUCLEOTIDE SEQUENCE</scope>
    <source>
        <strain evidence="2">7R016</strain>
    </source>
</reference>
<dbReference type="Pfam" id="PF00501">
    <property type="entry name" value="AMP-binding"/>
    <property type="match status" value="1"/>
</dbReference>
<evidence type="ECO:0000313" key="3">
    <source>
        <dbReference type="Proteomes" id="UP001165270"/>
    </source>
</evidence>